<keyword evidence="10 23" id="KW-0418">Kinase</keyword>
<evidence type="ECO:0000256" key="4">
    <source>
        <dbReference type="ARBA" id="ARBA00022553"/>
    </source>
</evidence>
<dbReference type="InterPro" id="IPR000152">
    <property type="entry name" value="EGF-type_Asp/Asn_hydroxyl_site"/>
</dbReference>
<dbReference type="OrthoDB" id="4062651at2759"/>
<dbReference type="SMART" id="SM00220">
    <property type="entry name" value="S_TKc"/>
    <property type="match status" value="1"/>
</dbReference>
<comment type="function">
    <text evidence="16">Serine/threonine-protein kinase that may function as a signaling receptor of extracellular matrix component. Binding to pectin may have significance in the control of cell expansion, morphogenesis and development.</text>
</comment>
<evidence type="ECO:0000256" key="14">
    <source>
        <dbReference type="ARBA" id="ARBA00023157"/>
    </source>
</evidence>
<feature type="domain" description="Protein kinase" evidence="21">
    <location>
        <begin position="421"/>
        <end position="703"/>
    </location>
</feature>
<dbReference type="SMART" id="SM00179">
    <property type="entry name" value="EGF_CA"/>
    <property type="match status" value="1"/>
</dbReference>
<dbReference type="PROSITE" id="PS00107">
    <property type="entry name" value="PROTEIN_KINASE_ATP"/>
    <property type="match status" value="1"/>
</dbReference>
<keyword evidence="7 20" id="KW-0732">Signal</keyword>
<dbReference type="Pfam" id="PF13947">
    <property type="entry name" value="GUB_WAK_bind"/>
    <property type="match status" value="1"/>
</dbReference>
<keyword evidence="23" id="KW-0675">Receptor</keyword>
<feature type="chain" id="PRO_5019226093" evidence="20">
    <location>
        <begin position="19"/>
        <end position="743"/>
    </location>
</feature>
<dbReference type="PROSITE" id="PS01187">
    <property type="entry name" value="EGF_CA"/>
    <property type="match status" value="1"/>
</dbReference>
<keyword evidence="3 17" id="KW-0245">EGF-like domain</keyword>
<dbReference type="GO" id="GO:0004674">
    <property type="term" value="F:protein serine/threonine kinase activity"/>
    <property type="evidence" value="ECO:0007669"/>
    <property type="project" value="UniProtKB-KW"/>
</dbReference>
<dbReference type="InterPro" id="IPR011009">
    <property type="entry name" value="Kinase-like_dom_sf"/>
</dbReference>
<dbReference type="PROSITE" id="PS00010">
    <property type="entry name" value="ASX_HYDROXYL"/>
    <property type="match status" value="1"/>
</dbReference>
<dbReference type="FunFam" id="1.10.510.10:FF:000084">
    <property type="entry name" value="Wall-associated receptor kinase 2"/>
    <property type="match status" value="1"/>
</dbReference>
<evidence type="ECO:0000259" key="22">
    <source>
        <dbReference type="PROSITE" id="PS50026"/>
    </source>
</evidence>
<dbReference type="Gene3D" id="1.10.510.10">
    <property type="entry name" value="Transferase(Phosphotransferase) domain 1"/>
    <property type="match status" value="1"/>
</dbReference>
<keyword evidence="24" id="KW-1185">Reference proteome</keyword>
<dbReference type="CDD" id="cd14066">
    <property type="entry name" value="STKc_IRAK"/>
    <property type="match status" value="1"/>
</dbReference>
<dbReference type="STRING" id="337451.A0A443NDI5"/>
<keyword evidence="13 19" id="KW-0472">Membrane</keyword>
<dbReference type="PROSITE" id="PS50026">
    <property type="entry name" value="EGF_3"/>
    <property type="match status" value="1"/>
</dbReference>
<evidence type="ECO:0000256" key="1">
    <source>
        <dbReference type="ARBA" id="ARBA00004479"/>
    </source>
</evidence>
<dbReference type="InterPro" id="IPR049883">
    <property type="entry name" value="NOTCH1_EGF-like"/>
</dbReference>
<evidence type="ECO:0000313" key="24">
    <source>
        <dbReference type="Proteomes" id="UP000283530"/>
    </source>
</evidence>
<evidence type="ECO:0000256" key="6">
    <source>
        <dbReference type="ARBA" id="ARBA00022692"/>
    </source>
</evidence>
<evidence type="ECO:0000256" key="13">
    <source>
        <dbReference type="ARBA" id="ARBA00023136"/>
    </source>
</evidence>
<evidence type="ECO:0000256" key="7">
    <source>
        <dbReference type="ARBA" id="ARBA00022729"/>
    </source>
</evidence>
<dbReference type="InterPro" id="IPR017441">
    <property type="entry name" value="Protein_kinase_ATP_BS"/>
</dbReference>
<comment type="caution">
    <text evidence="17">Lacks conserved residue(s) required for the propagation of feature annotation.</text>
</comment>
<dbReference type="SUPFAM" id="SSF57196">
    <property type="entry name" value="EGF/Laminin"/>
    <property type="match status" value="1"/>
</dbReference>
<sequence length="743" mass="82540">MVLHLLLQILCCVSIAAAAADVMKAECQTQCGDVKIPYPFGMGDPRCFRNSWFNITCNDTQTPPTPFWGEIEVQNISLLGQMTIRSWIGWDCNPQVYKENYYERYFINLNDEVPFTFSSTRNKFTAIGCDTLALFTGSWGRNFTSGCISYCKNKASIINGSCTGIGCCQSPIPAGVKSIDVDLGSFSNHSEVLDFNPCSFSFLVDQDQFNFSLSDLEGINFWNRSKSVPVVLDWAAGNETCKKAQANKTTYACLSENSDCYASSNGQGYSCNCSSGYKGNPYVKGECQDIDECQDQRNCPSEGNCTNTIGSYSCTCPKGTHGVPNKDGNGCTEDSKELPAKDSKEFPVLKVFLGIGLSLLFLFIGTAWTYWACRKREMIKLKETLFQQNGGFLLQQKISSHRTESFKIFTAKELERATENYSVSRIVGQGGYGVVYKGTLPDNRTVAIKKSKIVDASQIEQFINEIDILSQINHRNVVKILGCCLEDQVPLLVYEFISNGTLYTHIHETGHIQSISLQNRLRIATETAEALTYLHSAASIPIFHRDVKSSNILLDDNLTAKVSDFGASRLVPIDQTQITTLVQGTLGYLDPEYFQTGQLTAKSDVYSFGVVLVELLTAEKPVCLSRSQKDRNLAMHFISAMKENRLLQVLEDQVRNEGHETQLIAIAQLAKRCLKVKGEERPTMKEVMVELQGLRGSQYHPWVNNNLEEAESLLGGASQHCTGEASEQNSLENRFLSTLEGGR</sequence>
<dbReference type="Pfam" id="PF07645">
    <property type="entry name" value="EGF_CA"/>
    <property type="match status" value="1"/>
</dbReference>
<evidence type="ECO:0000256" key="9">
    <source>
        <dbReference type="ARBA" id="ARBA00022741"/>
    </source>
</evidence>
<keyword evidence="4" id="KW-0597">Phosphoprotein</keyword>
<dbReference type="InterPro" id="IPR008271">
    <property type="entry name" value="Ser/Thr_kinase_AS"/>
</dbReference>
<keyword evidence="14" id="KW-1015">Disulfide bond</keyword>
<feature type="binding site" evidence="18">
    <location>
        <position position="450"/>
    </location>
    <ligand>
        <name>ATP</name>
        <dbReference type="ChEBI" id="CHEBI:30616"/>
    </ligand>
</feature>
<dbReference type="PANTHER" id="PTHR27005">
    <property type="entry name" value="WALL-ASSOCIATED RECEPTOR KINASE-LIKE 21"/>
    <property type="match status" value="1"/>
</dbReference>
<feature type="domain" description="EGF-like" evidence="22">
    <location>
        <begin position="289"/>
        <end position="327"/>
    </location>
</feature>
<evidence type="ECO:0000256" key="3">
    <source>
        <dbReference type="ARBA" id="ARBA00022536"/>
    </source>
</evidence>
<keyword evidence="9 18" id="KW-0547">Nucleotide-binding</keyword>
<evidence type="ECO:0000256" key="19">
    <source>
        <dbReference type="SAM" id="Phobius"/>
    </source>
</evidence>
<dbReference type="EMBL" id="QPKB01000002">
    <property type="protein sequence ID" value="RWR76585.1"/>
    <property type="molecule type" value="Genomic_DNA"/>
</dbReference>
<evidence type="ECO:0000256" key="2">
    <source>
        <dbReference type="ARBA" id="ARBA00022527"/>
    </source>
</evidence>
<comment type="caution">
    <text evidence="23">The sequence shown here is derived from an EMBL/GenBank/DDBJ whole genome shotgun (WGS) entry which is preliminary data.</text>
</comment>
<dbReference type="GO" id="GO:0030247">
    <property type="term" value="F:polysaccharide binding"/>
    <property type="evidence" value="ECO:0007669"/>
    <property type="project" value="InterPro"/>
</dbReference>
<evidence type="ECO:0000256" key="17">
    <source>
        <dbReference type="PROSITE-ProRule" id="PRU00076"/>
    </source>
</evidence>
<comment type="subcellular location">
    <subcellularLocation>
        <location evidence="1">Membrane</location>
        <topology evidence="1">Single-pass type I membrane protein</topology>
    </subcellularLocation>
</comment>
<dbReference type="Proteomes" id="UP000283530">
    <property type="component" value="Unassembled WGS sequence"/>
</dbReference>
<evidence type="ECO:0000256" key="10">
    <source>
        <dbReference type="ARBA" id="ARBA00022777"/>
    </source>
</evidence>
<evidence type="ECO:0000256" key="11">
    <source>
        <dbReference type="ARBA" id="ARBA00022840"/>
    </source>
</evidence>
<evidence type="ECO:0000256" key="8">
    <source>
        <dbReference type="ARBA" id="ARBA00022737"/>
    </source>
</evidence>
<dbReference type="GO" id="GO:0005524">
    <property type="term" value="F:ATP binding"/>
    <property type="evidence" value="ECO:0007669"/>
    <property type="project" value="UniProtKB-UniRule"/>
</dbReference>
<dbReference type="Gene3D" id="3.30.200.20">
    <property type="entry name" value="Phosphorylase Kinase, domain 1"/>
    <property type="match status" value="1"/>
</dbReference>
<gene>
    <name evidence="23" type="ORF">CKAN_00503400</name>
</gene>
<keyword evidence="11 18" id="KW-0067">ATP-binding</keyword>
<dbReference type="PROSITE" id="PS50011">
    <property type="entry name" value="PROTEIN_KINASE_DOM"/>
    <property type="match status" value="1"/>
</dbReference>
<reference evidence="23 24" key="1">
    <citation type="journal article" date="2019" name="Nat. Plants">
        <title>Stout camphor tree genome fills gaps in understanding of flowering plant genome evolution.</title>
        <authorList>
            <person name="Chaw S.M."/>
            <person name="Liu Y.C."/>
            <person name="Wu Y.W."/>
            <person name="Wang H.Y."/>
            <person name="Lin C.I."/>
            <person name="Wu C.S."/>
            <person name="Ke H.M."/>
            <person name="Chang L.Y."/>
            <person name="Hsu C.Y."/>
            <person name="Yang H.T."/>
            <person name="Sudianto E."/>
            <person name="Hsu M.H."/>
            <person name="Wu K.P."/>
            <person name="Wang L.N."/>
            <person name="Leebens-Mack J.H."/>
            <person name="Tsai I.J."/>
        </authorList>
    </citation>
    <scope>NUCLEOTIDE SEQUENCE [LARGE SCALE GENOMIC DNA]</scope>
    <source>
        <strain evidence="24">cv. Chaw 1501</strain>
        <tissue evidence="23">Young leaves</tissue>
    </source>
</reference>
<dbReference type="PROSITE" id="PS00108">
    <property type="entry name" value="PROTEIN_KINASE_ST"/>
    <property type="match status" value="1"/>
</dbReference>
<dbReference type="Pfam" id="PF07714">
    <property type="entry name" value="PK_Tyr_Ser-Thr"/>
    <property type="match status" value="1"/>
</dbReference>
<proteinExistence type="predicted"/>
<evidence type="ECO:0000256" key="16">
    <source>
        <dbReference type="ARBA" id="ARBA00058961"/>
    </source>
</evidence>
<dbReference type="InterPro" id="IPR018097">
    <property type="entry name" value="EGF_Ca-bd_CS"/>
</dbReference>
<dbReference type="SMART" id="SM00181">
    <property type="entry name" value="EGF"/>
    <property type="match status" value="2"/>
</dbReference>
<keyword evidence="12 19" id="KW-1133">Transmembrane helix</keyword>
<dbReference type="GO" id="GO:0005886">
    <property type="term" value="C:plasma membrane"/>
    <property type="evidence" value="ECO:0007669"/>
    <property type="project" value="TreeGrafter"/>
</dbReference>
<keyword evidence="8" id="KW-0677">Repeat</keyword>
<dbReference type="InterPro" id="IPR025287">
    <property type="entry name" value="WAK_GUB"/>
</dbReference>
<organism evidence="23 24">
    <name type="scientific">Cinnamomum micranthum f. kanehirae</name>
    <dbReference type="NCBI Taxonomy" id="337451"/>
    <lineage>
        <taxon>Eukaryota</taxon>
        <taxon>Viridiplantae</taxon>
        <taxon>Streptophyta</taxon>
        <taxon>Embryophyta</taxon>
        <taxon>Tracheophyta</taxon>
        <taxon>Spermatophyta</taxon>
        <taxon>Magnoliopsida</taxon>
        <taxon>Magnoliidae</taxon>
        <taxon>Laurales</taxon>
        <taxon>Lauraceae</taxon>
        <taxon>Cinnamomum</taxon>
    </lineage>
</organism>
<dbReference type="SUPFAM" id="SSF56112">
    <property type="entry name" value="Protein kinase-like (PK-like)"/>
    <property type="match status" value="1"/>
</dbReference>
<dbReference type="PANTHER" id="PTHR27005:SF283">
    <property type="entry name" value="OS02G0633066 PROTEIN"/>
    <property type="match status" value="1"/>
</dbReference>
<evidence type="ECO:0000259" key="21">
    <source>
        <dbReference type="PROSITE" id="PS50011"/>
    </source>
</evidence>
<dbReference type="InterPro" id="IPR001245">
    <property type="entry name" value="Ser-Thr/Tyr_kinase_cat_dom"/>
</dbReference>
<dbReference type="FunFam" id="3.30.200.20:FF:000043">
    <property type="entry name" value="Wall-associated receptor kinase 2"/>
    <property type="match status" value="1"/>
</dbReference>
<keyword evidence="6 19" id="KW-0812">Transmembrane</keyword>
<dbReference type="InterPro" id="IPR001881">
    <property type="entry name" value="EGF-like_Ca-bd_dom"/>
</dbReference>
<evidence type="ECO:0000313" key="23">
    <source>
        <dbReference type="EMBL" id="RWR76585.1"/>
    </source>
</evidence>
<feature type="transmembrane region" description="Helical" evidence="19">
    <location>
        <begin position="351"/>
        <end position="373"/>
    </location>
</feature>
<feature type="signal peptide" evidence="20">
    <location>
        <begin position="1"/>
        <end position="18"/>
    </location>
</feature>
<keyword evidence="5" id="KW-0808">Transferase</keyword>
<evidence type="ECO:0000256" key="5">
    <source>
        <dbReference type="ARBA" id="ARBA00022679"/>
    </source>
</evidence>
<dbReference type="InterPro" id="IPR045274">
    <property type="entry name" value="WAK-like"/>
</dbReference>
<dbReference type="InterPro" id="IPR000742">
    <property type="entry name" value="EGF"/>
</dbReference>
<dbReference type="GO" id="GO:0007166">
    <property type="term" value="P:cell surface receptor signaling pathway"/>
    <property type="evidence" value="ECO:0007669"/>
    <property type="project" value="InterPro"/>
</dbReference>
<keyword evidence="2" id="KW-0723">Serine/threonine-protein kinase</keyword>
<protein>
    <submittedName>
        <fullName evidence="23">Putative wall-associated receptor kinase-like protein 16</fullName>
    </submittedName>
</protein>
<evidence type="ECO:0000256" key="15">
    <source>
        <dbReference type="ARBA" id="ARBA00023180"/>
    </source>
</evidence>
<keyword evidence="15" id="KW-0325">Glycoprotein</keyword>
<dbReference type="AlphaFoldDB" id="A0A443NDI5"/>
<accession>A0A443NDI5</accession>
<dbReference type="GO" id="GO:0005509">
    <property type="term" value="F:calcium ion binding"/>
    <property type="evidence" value="ECO:0007669"/>
    <property type="project" value="InterPro"/>
</dbReference>
<evidence type="ECO:0000256" key="12">
    <source>
        <dbReference type="ARBA" id="ARBA00022989"/>
    </source>
</evidence>
<dbReference type="Gene3D" id="2.90.20.10">
    <property type="entry name" value="Plasmodium vivax P25 domain"/>
    <property type="match status" value="1"/>
</dbReference>
<dbReference type="InterPro" id="IPR000719">
    <property type="entry name" value="Prot_kinase_dom"/>
</dbReference>
<evidence type="ECO:0000256" key="18">
    <source>
        <dbReference type="PROSITE-ProRule" id="PRU10141"/>
    </source>
</evidence>
<name>A0A443NDI5_9MAGN</name>
<dbReference type="CDD" id="cd00054">
    <property type="entry name" value="EGF_CA"/>
    <property type="match status" value="1"/>
</dbReference>
<evidence type="ECO:0000256" key="20">
    <source>
        <dbReference type="SAM" id="SignalP"/>
    </source>
</evidence>
<dbReference type="FunFam" id="2.10.25.10:FF:000038">
    <property type="entry name" value="Fibrillin 2"/>
    <property type="match status" value="1"/>
</dbReference>